<name>A0AAW2ZET0_9EUKA</name>
<comment type="subcellular location">
    <subcellularLocation>
        <location evidence="1">Mitochondrion matrix</location>
        <location evidence="1">Mitochondrion nucleoid</location>
    </subcellularLocation>
</comment>
<accession>A0AAW2ZET0</accession>
<keyword evidence="10" id="KW-1185">Reference proteome</keyword>
<evidence type="ECO:0000256" key="5">
    <source>
        <dbReference type="ARBA" id="ARBA00023125"/>
    </source>
</evidence>
<dbReference type="PANTHER" id="PTHR31404:SF0">
    <property type="entry name" value="MITOCHONDRIAL GENOME MAINTENANCE PROTEIN MGM101"/>
    <property type="match status" value="1"/>
</dbReference>
<evidence type="ECO:0000313" key="9">
    <source>
        <dbReference type="EMBL" id="KAL0487873.1"/>
    </source>
</evidence>
<evidence type="ECO:0000313" key="10">
    <source>
        <dbReference type="Proteomes" id="UP001431209"/>
    </source>
</evidence>
<evidence type="ECO:0000256" key="2">
    <source>
        <dbReference type="ARBA" id="ARBA00007053"/>
    </source>
</evidence>
<proteinExistence type="inferred from homology"/>
<keyword evidence="7" id="KW-0234">DNA repair</keyword>
<sequence length="326" mass="37134">MSLRLSNILLKRTNQARVALGVHTTPKSIFLSRTFHVGRFIRNEQNQVPYDAQTNLSQNSFANISAKPFRKEVADILMAPLEEGDIEIKPDNILYLPEIKYRRILNKAFGPGGWALMPRGPHSSQAADNSNILTQEFALFCQGQFVSQAHGEQTIGIGIKSLATALEGVKSNALMRCCKDIGIASELWDPQFIMDWKKKYSIGVWCENNKTGHKKILYRRKDRPEFTYPYREVQGDVNTQKTVITPSSGFDLAEQQHEAPSDNTTNTDSDFDPNKIWSFGKFKGRTYQEVSENNKSELESYISYLKKKNLHTRLVADLESYMNNKE</sequence>
<comment type="similarity">
    <text evidence="2">Belongs to the MGM101 family.</text>
</comment>
<evidence type="ECO:0000256" key="7">
    <source>
        <dbReference type="ARBA" id="ARBA00023204"/>
    </source>
</evidence>
<evidence type="ECO:0000256" key="1">
    <source>
        <dbReference type="ARBA" id="ARBA00004436"/>
    </source>
</evidence>
<keyword evidence="3" id="KW-0227">DNA damage</keyword>
<keyword evidence="4" id="KW-0809">Transit peptide</keyword>
<dbReference type="GO" id="GO:0000262">
    <property type="term" value="C:mitochondrial chromosome"/>
    <property type="evidence" value="ECO:0007669"/>
    <property type="project" value="InterPro"/>
</dbReference>
<dbReference type="PANTHER" id="PTHR31404">
    <property type="entry name" value="MITOCHONDRIAL GENOME MAINTENANCE PROTEIN MGM101"/>
    <property type="match status" value="1"/>
</dbReference>
<dbReference type="EMBL" id="JAOPGA020001379">
    <property type="protein sequence ID" value="KAL0487873.1"/>
    <property type="molecule type" value="Genomic_DNA"/>
</dbReference>
<dbReference type="Proteomes" id="UP001431209">
    <property type="component" value="Unassembled WGS sequence"/>
</dbReference>
<keyword evidence="8" id="KW-1135">Mitochondrion nucleoid</keyword>
<reference evidence="9 10" key="1">
    <citation type="submission" date="2024-03" db="EMBL/GenBank/DDBJ databases">
        <title>The Acrasis kona genome and developmental transcriptomes reveal deep origins of eukaryotic multicellular pathways.</title>
        <authorList>
            <person name="Sheikh S."/>
            <person name="Fu C.-J."/>
            <person name="Brown M.W."/>
            <person name="Baldauf S.L."/>
        </authorList>
    </citation>
    <scope>NUCLEOTIDE SEQUENCE [LARGE SCALE GENOMIC DNA]</scope>
    <source>
        <strain evidence="9 10">ATCC MYA-3509</strain>
    </source>
</reference>
<dbReference type="GO" id="GO:0000725">
    <property type="term" value="P:recombinational repair"/>
    <property type="evidence" value="ECO:0007669"/>
    <property type="project" value="TreeGrafter"/>
</dbReference>
<keyword evidence="6" id="KW-0496">Mitochondrion</keyword>
<dbReference type="GO" id="GO:0036297">
    <property type="term" value="P:interstrand cross-link repair"/>
    <property type="evidence" value="ECO:0007669"/>
    <property type="project" value="TreeGrafter"/>
</dbReference>
<gene>
    <name evidence="9" type="ORF">AKO1_000091</name>
</gene>
<dbReference type="InterPro" id="IPR009446">
    <property type="entry name" value="Mgm101"/>
</dbReference>
<evidence type="ECO:0000256" key="4">
    <source>
        <dbReference type="ARBA" id="ARBA00022946"/>
    </source>
</evidence>
<organism evidence="9 10">
    <name type="scientific">Acrasis kona</name>
    <dbReference type="NCBI Taxonomy" id="1008807"/>
    <lineage>
        <taxon>Eukaryota</taxon>
        <taxon>Discoba</taxon>
        <taxon>Heterolobosea</taxon>
        <taxon>Tetramitia</taxon>
        <taxon>Eutetramitia</taxon>
        <taxon>Acrasidae</taxon>
        <taxon>Acrasis</taxon>
    </lineage>
</organism>
<dbReference type="Pfam" id="PF06420">
    <property type="entry name" value="Mgm101p"/>
    <property type="match status" value="1"/>
</dbReference>
<keyword evidence="5" id="KW-0238">DNA-binding</keyword>
<evidence type="ECO:0000256" key="8">
    <source>
        <dbReference type="ARBA" id="ARBA00023271"/>
    </source>
</evidence>
<dbReference type="AlphaFoldDB" id="A0AAW2ZET0"/>
<dbReference type="GO" id="GO:0003697">
    <property type="term" value="F:single-stranded DNA binding"/>
    <property type="evidence" value="ECO:0007669"/>
    <property type="project" value="InterPro"/>
</dbReference>
<evidence type="ECO:0000256" key="6">
    <source>
        <dbReference type="ARBA" id="ARBA00023128"/>
    </source>
</evidence>
<protein>
    <submittedName>
        <fullName evidence="9">Mitochondrial genome maintenance protein</fullName>
    </submittedName>
</protein>
<evidence type="ECO:0000256" key="3">
    <source>
        <dbReference type="ARBA" id="ARBA00022763"/>
    </source>
</evidence>
<comment type="caution">
    <text evidence="9">The sequence shown here is derived from an EMBL/GenBank/DDBJ whole genome shotgun (WGS) entry which is preliminary data.</text>
</comment>